<dbReference type="PANTHER" id="PTHR35983">
    <property type="entry name" value="UPF0166 PROTEIN TM_0021"/>
    <property type="match status" value="1"/>
</dbReference>
<comment type="similarity">
    <text evidence="1">Belongs to the UPF0166 family.</text>
</comment>
<dbReference type="InterPro" id="IPR003793">
    <property type="entry name" value="UPF0166"/>
</dbReference>
<sequence length="114" mass="13028">MNDKAKMIKIYISNTDLYEDEPLYHFLARMAKEFNMAGATIYKGIMGYGCSSSTILHSHWEFTDKVPITVEIVDNEEKIHDFLDKIKPLLQKEPDGCIITTQDVEVALITLDSK</sequence>
<dbReference type="PANTHER" id="PTHR35983:SF1">
    <property type="entry name" value="UPF0166 PROTEIN TM_0021"/>
    <property type="match status" value="1"/>
</dbReference>
<organism evidence="2 3">
    <name type="scientific">Hoylesella nanceiensis</name>
    <dbReference type="NCBI Taxonomy" id="425941"/>
    <lineage>
        <taxon>Bacteria</taxon>
        <taxon>Pseudomonadati</taxon>
        <taxon>Bacteroidota</taxon>
        <taxon>Bacteroidia</taxon>
        <taxon>Bacteroidales</taxon>
        <taxon>Prevotellaceae</taxon>
        <taxon>Hoylesella</taxon>
    </lineage>
</organism>
<dbReference type="RefSeq" id="WP_018361721.1">
    <property type="nucleotide sequence ID" value="NZ_JABZTH010000015.1"/>
</dbReference>
<dbReference type="Proteomes" id="UP000788426">
    <property type="component" value="Unassembled WGS sequence"/>
</dbReference>
<gene>
    <name evidence="2" type="ORF">KZO38_01890</name>
</gene>
<dbReference type="InterPro" id="IPR015867">
    <property type="entry name" value="N-reg_PII/ATP_PRibTrfase_C"/>
</dbReference>
<dbReference type="Gene3D" id="3.30.70.120">
    <property type="match status" value="1"/>
</dbReference>
<dbReference type="SUPFAM" id="SSF54913">
    <property type="entry name" value="GlnB-like"/>
    <property type="match status" value="1"/>
</dbReference>
<dbReference type="InterPro" id="IPR011322">
    <property type="entry name" value="N-reg_PII-like_a/b"/>
</dbReference>
<dbReference type="Pfam" id="PF02641">
    <property type="entry name" value="DUF190"/>
    <property type="match status" value="1"/>
</dbReference>
<protein>
    <submittedName>
        <fullName evidence="2">DUF190 domain-containing protein</fullName>
    </submittedName>
</protein>
<reference evidence="2 3" key="1">
    <citation type="submission" date="2021-07" db="EMBL/GenBank/DDBJ databases">
        <title>Genomic diversity and antimicrobial resistance of Prevotella spp. isolated from chronic lung disease airways.</title>
        <authorList>
            <person name="Webb K.A."/>
            <person name="Olagoke O.S."/>
            <person name="Baird T."/>
            <person name="Neill J."/>
            <person name="Pham A."/>
            <person name="Wells T.J."/>
            <person name="Ramsay K.A."/>
            <person name="Bell S.C."/>
            <person name="Sarovich D.S."/>
            <person name="Price E.P."/>
        </authorList>
    </citation>
    <scope>NUCLEOTIDE SEQUENCE [LARGE SCALE GENOMIC DNA]</scope>
    <source>
        <strain evidence="2 3">SCHI0011.S.12</strain>
    </source>
</reference>
<name>A0ABS6YAC1_9BACT</name>
<accession>A0ABS6YAC1</accession>
<evidence type="ECO:0000256" key="1">
    <source>
        <dbReference type="ARBA" id="ARBA00010554"/>
    </source>
</evidence>
<comment type="caution">
    <text evidence="2">The sequence shown here is derived from an EMBL/GenBank/DDBJ whole genome shotgun (WGS) entry which is preliminary data.</text>
</comment>
<keyword evidence="3" id="KW-1185">Reference proteome</keyword>
<evidence type="ECO:0000313" key="3">
    <source>
        <dbReference type="Proteomes" id="UP000788426"/>
    </source>
</evidence>
<evidence type="ECO:0000313" key="2">
    <source>
        <dbReference type="EMBL" id="MBW4768522.1"/>
    </source>
</evidence>
<proteinExistence type="inferred from homology"/>
<dbReference type="EMBL" id="JAHXCT010000001">
    <property type="protein sequence ID" value="MBW4768522.1"/>
    <property type="molecule type" value="Genomic_DNA"/>
</dbReference>